<feature type="transmembrane region" description="Helical" evidence="1">
    <location>
        <begin position="12"/>
        <end position="31"/>
    </location>
</feature>
<comment type="caution">
    <text evidence="2">The sequence shown here is derived from an EMBL/GenBank/DDBJ whole genome shotgun (WGS) entry which is preliminary data.</text>
</comment>
<evidence type="ECO:0000256" key="1">
    <source>
        <dbReference type="SAM" id="Phobius"/>
    </source>
</evidence>
<protein>
    <submittedName>
        <fullName evidence="2">Uncharacterized protein</fullName>
    </submittedName>
</protein>
<dbReference type="AlphaFoldDB" id="A0AAW6SA68"/>
<proteinExistence type="predicted"/>
<keyword evidence="1" id="KW-1133">Transmembrane helix</keyword>
<keyword evidence="1" id="KW-0812">Transmembrane</keyword>
<name>A0AAW6SA68_ENTCL</name>
<gene>
    <name evidence="2" type="ORF">N7383_17500</name>
</gene>
<dbReference type="Proteomes" id="UP001158360">
    <property type="component" value="Unassembled WGS sequence"/>
</dbReference>
<accession>A0AAW6SA68</accession>
<sequence>MSDFINRNINYIWLGLCALSALIVLLAFLAWNTSTLSNPRQIVMDLNNVHVDECSFDKHRIKVVGWAFTDGEPSSVNRVFAYKINGEIVEVMSSVVMRPDVTRYFNKNMSYDRSGFSASKRIFNENDYSGEIEVVSEDYNGVGHAKRFSCK</sequence>
<dbReference type="RefSeq" id="WP_058678294.1">
    <property type="nucleotide sequence ID" value="NZ_CAIZTI010000005.1"/>
</dbReference>
<reference evidence="2" key="1">
    <citation type="submission" date="2022-09" db="EMBL/GenBank/DDBJ databases">
        <title>Intensive care unit water sources are persistently colonized with multi-drug resistant bacteria and are the site of extensive horizontal gene transfer of antibiotic resistance genes.</title>
        <authorList>
            <person name="Diorio-Toth L."/>
        </authorList>
    </citation>
    <scope>NUCLEOTIDE SEQUENCE</scope>
    <source>
        <strain evidence="2">GD04139</strain>
    </source>
</reference>
<evidence type="ECO:0000313" key="2">
    <source>
        <dbReference type="EMBL" id="MDH0197427.1"/>
    </source>
</evidence>
<keyword evidence="1" id="KW-0472">Membrane</keyword>
<dbReference type="EMBL" id="JAODZM010000030">
    <property type="protein sequence ID" value="MDH0197427.1"/>
    <property type="molecule type" value="Genomic_DNA"/>
</dbReference>
<organism evidence="2 3">
    <name type="scientific">Enterobacter cloacae</name>
    <dbReference type="NCBI Taxonomy" id="550"/>
    <lineage>
        <taxon>Bacteria</taxon>
        <taxon>Pseudomonadati</taxon>
        <taxon>Pseudomonadota</taxon>
        <taxon>Gammaproteobacteria</taxon>
        <taxon>Enterobacterales</taxon>
        <taxon>Enterobacteriaceae</taxon>
        <taxon>Enterobacter</taxon>
        <taxon>Enterobacter cloacae complex</taxon>
    </lineage>
</organism>
<evidence type="ECO:0000313" key="3">
    <source>
        <dbReference type="Proteomes" id="UP001158360"/>
    </source>
</evidence>